<accession>A0A6G0T420</accession>
<proteinExistence type="predicted"/>
<dbReference type="EMBL" id="VYZN01000059">
    <property type="protein sequence ID" value="KAE9525547.1"/>
    <property type="molecule type" value="Genomic_DNA"/>
</dbReference>
<organism evidence="1 2">
    <name type="scientific">Aphis glycines</name>
    <name type="common">Soybean aphid</name>
    <dbReference type="NCBI Taxonomy" id="307491"/>
    <lineage>
        <taxon>Eukaryota</taxon>
        <taxon>Metazoa</taxon>
        <taxon>Ecdysozoa</taxon>
        <taxon>Arthropoda</taxon>
        <taxon>Hexapoda</taxon>
        <taxon>Insecta</taxon>
        <taxon>Pterygota</taxon>
        <taxon>Neoptera</taxon>
        <taxon>Paraneoptera</taxon>
        <taxon>Hemiptera</taxon>
        <taxon>Sternorrhyncha</taxon>
        <taxon>Aphidomorpha</taxon>
        <taxon>Aphidoidea</taxon>
        <taxon>Aphididae</taxon>
        <taxon>Aphidini</taxon>
        <taxon>Aphis</taxon>
        <taxon>Aphis</taxon>
    </lineage>
</organism>
<dbReference type="Proteomes" id="UP000475862">
    <property type="component" value="Unassembled WGS sequence"/>
</dbReference>
<comment type="caution">
    <text evidence="1">The sequence shown here is derived from an EMBL/GenBank/DDBJ whole genome shotgun (WGS) entry which is preliminary data.</text>
</comment>
<dbReference type="PANTHER" id="PTHR10492:SF95">
    <property type="entry name" value="HELITRON HELICASE-LIKE DOMAIN-CONTAINING PROTEIN"/>
    <property type="match status" value="1"/>
</dbReference>
<name>A0A6G0T420_APHGL</name>
<gene>
    <name evidence="1" type="ORF">AGLY_014074</name>
</gene>
<evidence type="ECO:0000313" key="2">
    <source>
        <dbReference type="Proteomes" id="UP000475862"/>
    </source>
</evidence>
<keyword evidence="2" id="KW-1185">Reference proteome</keyword>
<reference evidence="1 2" key="1">
    <citation type="submission" date="2019-08" db="EMBL/GenBank/DDBJ databases">
        <title>The genome of the soybean aphid Biotype 1, its phylome, world population structure and adaptation to the North American continent.</title>
        <authorList>
            <person name="Giordano R."/>
            <person name="Donthu R.K."/>
            <person name="Hernandez A.G."/>
            <person name="Wright C.L."/>
            <person name="Zimin A.V."/>
        </authorList>
    </citation>
    <scope>NUCLEOTIDE SEQUENCE [LARGE SCALE GENOMIC DNA]</scope>
    <source>
        <tissue evidence="1">Whole aphids</tissue>
    </source>
</reference>
<protein>
    <submittedName>
        <fullName evidence="1">Uncharacterized protein</fullName>
    </submittedName>
</protein>
<dbReference type="PANTHER" id="PTHR10492">
    <property type="match status" value="1"/>
</dbReference>
<dbReference type="OrthoDB" id="6607820at2759"/>
<evidence type="ECO:0000313" key="1">
    <source>
        <dbReference type="EMBL" id="KAE9525547.1"/>
    </source>
</evidence>
<dbReference type="AlphaFoldDB" id="A0A6G0T420"/>
<sequence length="318" mass="36948">MKVAGIQLENERVYFTTNNVAERIENPPTTLQAFFQICQTDNFARTLLYPQVASYYVWKNKNFVRCKQGQNVESWPGVKKDTTLSRIYTIHPNNVQCYHLRLLHYVKGPTSYSFMKTVNNIDYPTFQATSKALELFEDDNQWDFALEEAALCHSSNKIRDIFSVILIFCHSSNASSLWTKYKDDFSDDIRRQYYGQHLENNITDSELYNNFLIKLYECMNIIAYVVNFNADTIVDTVVENAVVHAYDSIVKRGRKTKLKNINTGSLLKISVKRASLLTPRCMSLYTDIVLLNKQFRCMKQRCLNFKSRLTAAEKMSDS</sequence>